<evidence type="ECO:0000313" key="2">
    <source>
        <dbReference type="Proteomes" id="UP001054945"/>
    </source>
</evidence>
<gene>
    <name evidence="1" type="ORF">CEXT_362671</name>
</gene>
<sequence>MMGHVIFINKNFEIETDNAIEFVKTFIFLPTVTECSFLLTKGIMDTRARYHRETSRQHMKNVARHILTDFEAKSSLFNKTKLLNWPSIKLPPFRWRKNPDQVPADSLVRCSIFVRTEHASDLY</sequence>
<organism evidence="1 2">
    <name type="scientific">Caerostris extrusa</name>
    <name type="common">Bark spider</name>
    <name type="synonym">Caerostris bankana</name>
    <dbReference type="NCBI Taxonomy" id="172846"/>
    <lineage>
        <taxon>Eukaryota</taxon>
        <taxon>Metazoa</taxon>
        <taxon>Ecdysozoa</taxon>
        <taxon>Arthropoda</taxon>
        <taxon>Chelicerata</taxon>
        <taxon>Arachnida</taxon>
        <taxon>Araneae</taxon>
        <taxon>Araneomorphae</taxon>
        <taxon>Entelegynae</taxon>
        <taxon>Araneoidea</taxon>
        <taxon>Araneidae</taxon>
        <taxon>Caerostris</taxon>
    </lineage>
</organism>
<keyword evidence="2" id="KW-1185">Reference proteome</keyword>
<comment type="caution">
    <text evidence="1">The sequence shown here is derived from an EMBL/GenBank/DDBJ whole genome shotgun (WGS) entry which is preliminary data.</text>
</comment>
<proteinExistence type="predicted"/>
<reference evidence="1 2" key="1">
    <citation type="submission" date="2021-06" db="EMBL/GenBank/DDBJ databases">
        <title>Caerostris extrusa draft genome.</title>
        <authorList>
            <person name="Kono N."/>
            <person name="Arakawa K."/>
        </authorList>
    </citation>
    <scope>NUCLEOTIDE SEQUENCE [LARGE SCALE GENOMIC DNA]</scope>
</reference>
<name>A0AAV4XB11_CAEEX</name>
<evidence type="ECO:0000313" key="1">
    <source>
        <dbReference type="EMBL" id="GIY92352.1"/>
    </source>
</evidence>
<dbReference type="Proteomes" id="UP001054945">
    <property type="component" value="Unassembled WGS sequence"/>
</dbReference>
<accession>A0AAV4XB11</accession>
<dbReference type="AlphaFoldDB" id="A0AAV4XB11"/>
<protein>
    <submittedName>
        <fullName evidence="1">Uncharacterized protein</fullName>
    </submittedName>
</protein>
<dbReference type="EMBL" id="BPLR01000128">
    <property type="protein sequence ID" value="GIY92352.1"/>
    <property type="molecule type" value="Genomic_DNA"/>
</dbReference>